<keyword evidence="3" id="KW-1185">Reference proteome</keyword>
<feature type="coiled-coil region" evidence="1">
    <location>
        <begin position="161"/>
        <end position="188"/>
    </location>
</feature>
<protein>
    <submittedName>
        <fullName evidence="2">YkyA family protein</fullName>
    </submittedName>
</protein>
<evidence type="ECO:0000256" key="1">
    <source>
        <dbReference type="SAM" id="Coils"/>
    </source>
</evidence>
<sequence>MKYRSIVFGIVLAITLSACQTGPLPQETIYSHLEQAVKLETGFENQQTEMIRLETKEKEIYDQIMTLGLKEIEKIKQLSTEALVITEERRTGLSTEYESMQQSKQEFEKIINIVEEVEEEQLKKSAKALVELMNTRYSTYEELYKAYGKSIEFDKELYIMFQNKDLTLEQLEEQIQKVNGSYESVLALNEKFNKITNEYNEKKRMFYEDAGLNITLEQTSN</sequence>
<dbReference type="InterPro" id="IPR019454">
    <property type="entry name" value="Lipoprot_YkyA-like"/>
</dbReference>
<accession>A0ABS2DGI9</accession>
<dbReference type="EMBL" id="JAFELM010000024">
    <property type="protein sequence ID" value="MBM6617604.1"/>
    <property type="molecule type" value="Genomic_DNA"/>
</dbReference>
<dbReference type="Gene3D" id="1.20.120.570">
    <property type="entry name" value="YkyA-like"/>
    <property type="match status" value="1"/>
</dbReference>
<reference evidence="2 3" key="1">
    <citation type="submission" date="2021-02" db="EMBL/GenBank/DDBJ databases">
        <title>Bacillus sp. RD4P76, an endophyte from a halophyte.</title>
        <authorList>
            <person name="Sun J.-Q."/>
        </authorList>
    </citation>
    <scope>NUCLEOTIDE SEQUENCE [LARGE SCALE GENOMIC DNA]</scope>
    <source>
        <strain evidence="2 3">RD4P76</strain>
    </source>
</reference>
<gene>
    <name evidence="2" type="ORF">JR050_07915</name>
</gene>
<comment type="caution">
    <text evidence="2">The sequence shown here is derived from an EMBL/GenBank/DDBJ whole genome shotgun (WGS) entry which is preliminary data.</text>
</comment>
<dbReference type="SUPFAM" id="SSF140423">
    <property type="entry name" value="MW0975(SA0943)-like"/>
    <property type="match status" value="1"/>
</dbReference>
<evidence type="ECO:0000313" key="3">
    <source>
        <dbReference type="Proteomes" id="UP001518925"/>
    </source>
</evidence>
<keyword evidence="1" id="KW-0175">Coiled coil</keyword>
<proteinExistence type="predicted"/>
<organism evidence="2 3">
    <name type="scientific">Bacillus suaedaesalsae</name>
    <dbReference type="NCBI Taxonomy" id="2810349"/>
    <lineage>
        <taxon>Bacteria</taxon>
        <taxon>Bacillati</taxon>
        <taxon>Bacillota</taxon>
        <taxon>Bacilli</taxon>
        <taxon>Bacillales</taxon>
        <taxon>Bacillaceae</taxon>
        <taxon>Bacillus</taxon>
    </lineage>
</organism>
<dbReference type="PROSITE" id="PS51257">
    <property type="entry name" value="PROKAR_LIPOPROTEIN"/>
    <property type="match status" value="1"/>
</dbReference>
<dbReference type="InterPro" id="IPR036785">
    <property type="entry name" value="YkyA-like_sf"/>
</dbReference>
<dbReference type="Proteomes" id="UP001518925">
    <property type="component" value="Unassembled WGS sequence"/>
</dbReference>
<dbReference type="RefSeq" id="WP_204202982.1">
    <property type="nucleotide sequence ID" value="NZ_JAFELM010000024.1"/>
</dbReference>
<dbReference type="Pfam" id="PF10368">
    <property type="entry name" value="YkyA"/>
    <property type="match status" value="1"/>
</dbReference>
<name>A0ABS2DGI9_9BACI</name>
<evidence type="ECO:0000313" key="2">
    <source>
        <dbReference type="EMBL" id="MBM6617604.1"/>
    </source>
</evidence>